<dbReference type="GO" id="GO:0005979">
    <property type="term" value="P:regulation of glycogen biosynthetic process"/>
    <property type="evidence" value="ECO:0007669"/>
    <property type="project" value="TreeGrafter"/>
</dbReference>
<dbReference type="PANTHER" id="PTHR12307">
    <property type="entry name" value="PROTEIN PHOSPHATASE 1 REGULATORY SUBUNIT"/>
    <property type="match status" value="1"/>
</dbReference>
<dbReference type="PROSITE" id="PS51159">
    <property type="entry name" value="CBM21"/>
    <property type="match status" value="1"/>
</dbReference>
<protein>
    <submittedName>
        <fullName evidence="3">Si:ch211-167b20.8</fullName>
    </submittedName>
</protein>
<gene>
    <name evidence="3" type="primary">LOC109908156</name>
</gene>
<feature type="region of interest" description="Disordered" evidence="1">
    <location>
        <begin position="17"/>
        <end position="40"/>
    </location>
</feature>
<dbReference type="InterPro" id="IPR005036">
    <property type="entry name" value="CBM21_dom"/>
</dbReference>
<dbReference type="GO" id="GO:0008157">
    <property type="term" value="F:protein phosphatase 1 binding"/>
    <property type="evidence" value="ECO:0007669"/>
    <property type="project" value="TreeGrafter"/>
</dbReference>
<feature type="region of interest" description="Disordered" evidence="1">
    <location>
        <begin position="612"/>
        <end position="699"/>
    </location>
</feature>
<feature type="compositionally biased region" description="Basic and acidic residues" evidence="1">
    <location>
        <begin position="431"/>
        <end position="450"/>
    </location>
</feature>
<dbReference type="AlphaFoldDB" id="A0A8C7F8H5"/>
<dbReference type="InterPro" id="IPR050782">
    <property type="entry name" value="PP1_regulatory_subunit_3"/>
</dbReference>
<feature type="compositionally biased region" description="Basic and acidic residues" evidence="1">
    <location>
        <begin position="557"/>
        <end position="569"/>
    </location>
</feature>
<dbReference type="GO" id="GO:2001069">
    <property type="term" value="F:glycogen binding"/>
    <property type="evidence" value="ECO:0007669"/>
    <property type="project" value="TreeGrafter"/>
</dbReference>
<dbReference type="PANTHER" id="PTHR12307:SF40">
    <property type="entry name" value="PROTEIN PHOSPHATASE 1 REGULATORY SUBUNIT 3F"/>
    <property type="match status" value="1"/>
</dbReference>
<sequence>MSFLTIPSQEGLFTKVKKEGSSGEGRCYDEGQCNSDEEYEDSEETNVRLIPRCSPIPRKRGRSIYDETAEYLKIKDAIPSRRVSFADTTGRDLTNVKEFVQFDSDDEDDARWEEEEAKYRPKIREPTYRINPEWTIPTAAALTKAVHINKVEVESVSPIEDEPLAFIVFIRVLNISFNKTVCIRSTMDSWSTYFDCPADYVQGDGETDKFSFKLSFCPPYLHHGARIEFVVRYETPDGDYWANNSQLNYAVTLLVSYEDDVAQASPFDMPDLTSILKTESSYSMEDSDYFAQFPEKGEDEPVTKPVPDMLKPSPQCPVILQPELDIETADDIPSSPLPANLDLPLADGTLSSATVSLGKQSPHVFSTSTTQANEVLSKPVASEANQLTTEPEPSQELDCELLKLDCEIPKLDSELEEHVPPPLHISIAEASDGKKEEKGGTFQVEPKDSSHPTPMHVPPPLPSNMDEVLDGEKEKEEDSSPSTHLYILTPPHVSIAEASDDKNEEKGGGTSQEEPKDSSSSTPRSSSPTPLHSSMTEASDVDEEEKEEEEGGAFTLEHTEPHSELDPPHTEIQANMSSSLEDVLYQSVLSATPNVVVGKLVEEEENVEEVEIEVLEHGSKVEEEDPRQEAEKDAEEENEKSFRIQETSTSSSSRLEHPSDSNHCKLSRAEEGSKSQIKVFSEASPSLPEESDDKQLTSMDDGMAREDGVLMLEAVGPKLESFQAGGEVGVVVDVVAICPWHPPMVTVTHLGPTGEDRMTQSLASHTAELPNDISHSSHPVSHQRFKRGVAAGLSELAAVLSEDSGNSKQQDDITAREHTTPGLESQTPLGVQRKTVSFAVTENISESSMTMTQDGTSSSNEEDATSADEEEETFQVSSETGLSSRSSEAQITKPLSPQAEPTLDRTLIPSIIFLSVAIGLVVGLHEPSTFLFMGLFLVSLCF</sequence>
<feature type="compositionally biased region" description="Acidic residues" evidence="1">
    <location>
        <begin position="539"/>
        <end position="551"/>
    </location>
</feature>
<feature type="compositionally biased region" description="Basic and acidic residues" evidence="1">
    <location>
        <begin position="614"/>
        <end position="631"/>
    </location>
</feature>
<accession>A0A8C7F8H5</accession>
<dbReference type="GO" id="GO:0000164">
    <property type="term" value="C:protein phosphatase type 1 complex"/>
    <property type="evidence" value="ECO:0007669"/>
    <property type="project" value="TreeGrafter"/>
</dbReference>
<dbReference type="Proteomes" id="UP000694557">
    <property type="component" value="Unassembled WGS sequence"/>
</dbReference>
<feature type="compositionally biased region" description="Low complexity" evidence="1">
    <location>
        <begin position="518"/>
        <end position="536"/>
    </location>
</feature>
<feature type="compositionally biased region" description="Low complexity" evidence="1">
    <location>
        <begin position="877"/>
        <end position="887"/>
    </location>
</feature>
<evidence type="ECO:0000256" key="1">
    <source>
        <dbReference type="SAM" id="MobiDB-lite"/>
    </source>
</evidence>
<feature type="compositionally biased region" description="Polar residues" evidence="1">
    <location>
        <begin position="822"/>
        <end position="855"/>
    </location>
</feature>
<feature type="domain" description="CBM21" evidence="2">
    <location>
        <begin position="145"/>
        <end position="252"/>
    </location>
</feature>
<evidence type="ECO:0000313" key="3">
    <source>
        <dbReference type="Ensembl" id="ENSOKIP00005020857.1"/>
    </source>
</evidence>
<dbReference type="Gene3D" id="2.60.40.2440">
    <property type="entry name" value="Carbohydrate binding type-21 domain"/>
    <property type="match status" value="1"/>
</dbReference>
<feature type="region of interest" description="Disordered" evidence="1">
    <location>
        <begin position="295"/>
        <end position="314"/>
    </location>
</feature>
<evidence type="ECO:0000259" key="2">
    <source>
        <dbReference type="PROSITE" id="PS51159"/>
    </source>
</evidence>
<dbReference type="InterPro" id="IPR038175">
    <property type="entry name" value="CBM21_dom_sf"/>
</dbReference>
<dbReference type="GeneTree" id="ENSGT00940000157682"/>
<evidence type="ECO:0000313" key="4">
    <source>
        <dbReference type="Proteomes" id="UP000694557"/>
    </source>
</evidence>
<feature type="compositionally biased region" description="Basic and acidic residues" evidence="1">
    <location>
        <begin position="809"/>
        <end position="819"/>
    </location>
</feature>
<feature type="region of interest" description="Disordered" evidence="1">
    <location>
        <begin position="801"/>
        <end position="900"/>
    </location>
</feature>
<feature type="compositionally biased region" description="Basic and acidic residues" evidence="1">
    <location>
        <begin position="654"/>
        <end position="673"/>
    </location>
</feature>
<feature type="compositionally biased region" description="Basic and acidic residues" evidence="1">
    <location>
        <begin position="17"/>
        <end position="29"/>
    </location>
</feature>
<feature type="compositionally biased region" description="Acidic residues" evidence="1">
    <location>
        <begin position="860"/>
        <end position="873"/>
    </location>
</feature>
<dbReference type="Pfam" id="PF03370">
    <property type="entry name" value="CBM_21"/>
    <property type="match status" value="1"/>
</dbReference>
<reference evidence="3" key="1">
    <citation type="submission" date="2025-08" db="UniProtKB">
        <authorList>
            <consortium name="Ensembl"/>
        </authorList>
    </citation>
    <scope>IDENTIFICATION</scope>
</reference>
<dbReference type="Ensembl" id="ENSOKIT00005022194.1">
    <property type="protein sequence ID" value="ENSOKIP00005020857.1"/>
    <property type="gene ID" value="ENSOKIG00005009212.1"/>
</dbReference>
<feature type="region of interest" description="Disordered" evidence="1">
    <location>
        <begin position="428"/>
        <end position="578"/>
    </location>
</feature>
<proteinExistence type="predicted"/>
<feature type="compositionally biased region" description="Polar residues" evidence="1">
    <location>
        <begin position="644"/>
        <end position="653"/>
    </location>
</feature>
<name>A0A8C7F8H5_ONCKI</name>
<feature type="compositionally biased region" description="Basic and acidic residues" evidence="1">
    <location>
        <begin position="499"/>
        <end position="517"/>
    </location>
</feature>
<keyword evidence="4" id="KW-1185">Reference proteome</keyword>
<reference evidence="3" key="2">
    <citation type="submission" date="2025-09" db="UniProtKB">
        <authorList>
            <consortium name="Ensembl"/>
        </authorList>
    </citation>
    <scope>IDENTIFICATION</scope>
</reference>
<organism evidence="3 4">
    <name type="scientific">Oncorhynchus kisutch</name>
    <name type="common">Coho salmon</name>
    <name type="synonym">Salmo kisutch</name>
    <dbReference type="NCBI Taxonomy" id="8019"/>
    <lineage>
        <taxon>Eukaryota</taxon>
        <taxon>Metazoa</taxon>
        <taxon>Chordata</taxon>
        <taxon>Craniata</taxon>
        <taxon>Vertebrata</taxon>
        <taxon>Euteleostomi</taxon>
        <taxon>Actinopterygii</taxon>
        <taxon>Neopterygii</taxon>
        <taxon>Teleostei</taxon>
        <taxon>Protacanthopterygii</taxon>
        <taxon>Salmoniformes</taxon>
        <taxon>Salmonidae</taxon>
        <taxon>Salmoninae</taxon>
        <taxon>Oncorhynchus</taxon>
    </lineage>
</organism>